<keyword evidence="2" id="KW-0677">Repeat</keyword>
<dbReference type="PANTHER" id="PTHR14773">
    <property type="entry name" value="WD REPEAT-CONTAINING PROTEIN 76"/>
    <property type="match status" value="1"/>
</dbReference>
<feature type="transmembrane region" description="Helical" evidence="3">
    <location>
        <begin position="45"/>
        <end position="70"/>
    </location>
</feature>
<dbReference type="GO" id="GO:0005634">
    <property type="term" value="C:nucleus"/>
    <property type="evidence" value="ECO:0007669"/>
    <property type="project" value="TreeGrafter"/>
</dbReference>
<dbReference type="GO" id="GO:2000001">
    <property type="term" value="P:regulation of DNA damage checkpoint"/>
    <property type="evidence" value="ECO:0007669"/>
    <property type="project" value="TreeGrafter"/>
</dbReference>
<gene>
    <name evidence="4" type="ORF">E5676_scaffold1369G00580</name>
</gene>
<evidence type="ECO:0000256" key="2">
    <source>
        <dbReference type="ARBA" id="ARBA00022737"/>
    </source>
</evidence>
<keyword evidence="3" id="KW-0472">Membrane</keyword>
<evidence type="ECO:0000256" key="3">
    <source>
        <dbReference type="SAM" id="Phobius"/>
    </source>
</evidence>
<keyword evidence="3" id="KW-0812">Transmembrane</keyword>
<organism evidence="4 5">
    <name type="scientific">Cucumis melo var. makuwa</name>
    <name type="common">Oriental melon</name>
    <dbReference type="NCBI Taxonomy" id="1194695"/>
    <lineage>
        <taxon>Eukaryota</taxon>
        <taxon>Viridiplantae</taxon>
        <taxon>Streptophyta</taxon>
        <taxon>Embryophyta</taxon>
        <taxon>Tracheophyta</taxon>
        <taxon>Spermatophyta</taxon>
        <taxon>Magnoliopsida</taxon>
        <taxon>eudicotyledons</taxon>
        <taxon>Gunneridae</taxon>
        <taxon>Pentapetalae</taxon>
        <taxon>rosids</taxon>
        <taxon>fabids</taxon>
        <taxon>Cucurbitales</taxon>
        <taxon>Cucurbitaceae</taxon>
        <taxon>Benincaseae</taxon>
        <taxon>Cucumis</taxon>
    </lineage>
</organism>
<evidence type="ECO:0000313" key="4">
    <source>
        <dbReference type="EMBL" id="TYK03631.1"/>
    </source>
</evidence>
<accession>A0A5D3BV72</accession>
<dbReference type="EMBL" id="SSTD01014912">
    <property type="protein sequence ID" value="TYK03631.1"/>
    <property type="molecule type" value="Genomic_DNA"/>
</dbReference>
<evidence type="ECO:0000256" key="1">
    <source>
        <dbReference type="ARBA" id="ARBA00022574"/>
    </source>
</evidence>
<sequence>MASQALTDYERQRLENIRRNDEMMAALKLQSKASELSAASKRQRYLSLSLSLVFALCVDLFIPLRFVMFIL</sequence>
<proteinExistence type="predicted"/>
<keyword evidence="1" id="KW-0853">WD repeat</keyword>
<keyword evidence="3" id="KW-1133">Transmembrane helix</keyword>
<dbReference type="InterPro" id="IPR050853">
    <property type="entry name" value="WD_repeat_DNA-damage-binding"/>
</dbReference>
<name>A0A5D3BV72_CUCMM</name>
<dbReference type="PANTHER" id="PTHR14773:SF0">
    <property type="entry name" value="WD REPEAT-CONTAINING PROTEIN 76"/>
    <property type="match status" value="1"/>
</dbReference>
<dbReference type="AlphaFoldDB" id="A0A5D3BV72"/>
<dbReference type="GO" id="GO:0003677">
    <property type="term" value="F:DNA binding"/>
    <property type="evidence" value="ECO:0007669"/>
    <property type="project" value="TreeGrafter"/>
</dbReference>
<dbReference type="Proteomes" id="UP000321947">
    <property type="component" value="Unassembled WGS sequence"/>
</dbReference>
<comment type="caution">
    <text evidence="4">The sequence shown here is derived from an EMBL/GenBank/DDBJ whole genome shotgun (WGS) entry which is preliminary data.</text>
</comment>
<protein>
    <submittedName>
        <fullName evidence="4">WD repeat-containing protein 76 isoform X1</fullName>
    </submittedName>
</protein>
<reference evidence="4 5" key="1">
    <citation type="submission" date="2019-08" db="EMBL/GenBank/DDBJ databases">
        <title>Draft genome sequences of two oriental melons (Cucumis melo L. var makuwa).</title>
        <authorList>
            <person name="Kwon S.-Y."/>
        </authorList>
    </citation>
    <scope>NUCLEOTIDE SEQUENCE [LARGE SCALE GENOMIC DNA]</scope>
    <source>
        <strain evidence="5">cv. Chang Bougi</strain>
        <tissue evidence="4">Leaf</tissue>
    </source>
</reference>
<evidence type="ECO:0000313" key="5">
    <source>
        <dbReference type="Proteomes" id="UP000321947"/>
    </source>
</evidence>